<dbReference type="InterPro" id="IPR058922">
    <property type="entry name" value="WHD_DRP"/>
</dbReference>
<proteinExistence type="predicted"/>
<evidence type="ECO:0000259" key="7">
    <source>
        <dbReference type="Pfam" id="PF25019"/>
    </source>
</evidence>
<sequence length="1284" mass="145298">MAAAAAIMFAGKLAGNSVANATISFWISKAFTCLTDYWKADGLEDVKGRVLQSVKKVQVVFDIVDPEYIKEQSSALDLWLWQFRDAVEAAEDVIDELHYYELRGKAKDHKVSDWGSSSAKLKHKFVKSVKHVGVMGKTVKEFTHHGTLKRLRKVLEGLEKAATEIVAILTVTQHLKDIASGSKRQVNFMNRDQDTEEEKQKIVQWLTQAPVEASEIVRSTHHVPILSVVGLGGMGKTTLAQYVCEEDEVVKNFKVIWVHVSTRFSATSVTSKLLESVTGVKPCADHLETLQQMLKQELRFVKFFLILDDVWEDKNKKEWENIFAPLRKAESGSKILVTTRMQSVADMAANAMGVEREYLELEGLQEDESLKLFNHHVYSGRNPQDFENLKPIGEQLAKQLGGCPLVTKVVSGYLQCNMDPDSWTDFLQEGLVHFNGSEDDVMETLRLSYYCLPAQVQICFRYCSIFPQDYEFKKKDLVLIRIEDIGYQILAELTRKSFFEMKFKVVQYSQRREEYYVMHDLMHDLAKYVSAGECTTLIDPSMLENESENIRHLRIACIDKFSTEEIKKITRFKNLRTAIFDGPGLVHNDIFSMVENAIQKSKSLRLLRSNLENTFHLPKLADLKHLRYVYLHRISLEGMRGLVKLYHLQLVDCLNDCREEPRQVMYLGNMDHLRYVNYGSRRIGEFPIGRLTSLQELHNYRVQGSKGNKISAIKNLKALRELEVFSIENVESLEEADNAKLKEKPYLNSLSLTWSARADAENGKDDLILDHLEPHGHIRNLKISGYCGARLPIWIENLRVKNLVSLELARCIYWEQLPSLGELECLKKLWLECLPSLQQIGQPSQLSNIRCIGSYLPPHLDTLIVRRCKELKQLPILPPSLVHMEICKVGLTEFPRIGNLRGESIETRPSKLQFVSVEECESLNLPKGSLLLQIHCIRTIHVLHVSDCKELESAPLFDEMINLRELSIRNCPKLRASSETEGKNLSPSLKKLIIKQCGDLVHFLIKSLHGLVNLSELVLENCPGLLSLPSADVFKSLTSLKFLKIIGCEDLSSFGGLSSLRSLVELKISSCSKLAAPTVLSGATSGPAKDYDGDVIEEENLVLPVSSLQIDYLEIDLPCVLNTEPLSSLCHTKGLVIGGGTQLESLPEQWLLQNHKELQSLKVLCASSLESLPLSMQDLRVLNFLLKKTAIYRLSRENTTTTKQPPSCYSITGGAGKLTSLPDMPSSLQWLHVIGCCPELVTQIRVKDSPEWKKISTIPKVVITSSMEKNAVKRLYMKEIINNH</sequence>
<dbReference type="InterPro" id="IPR032675">
    <property type="entry name" value="LRR_dom_sf"/>
</dbReference>
<dbReference type="InterPro" id="IPR042197">
    <property type="entry name" value="Apaf_helical"/>
</dbReference>
<feature type="domain" description="R13L1/DRL21-like LRR repeat region" evidence="7">
    <location>
        <begin position="710"/>
        <end position="833"/>
    </location>
</feature>
<organism evidence="8 9">
    <name type="scientific">Sorghum bicolor</name>
    <name type="common">Sorghum</name>
    <name type="synonym">Sorghum vulgare</name>
    <dbReference type="NCBI Taxonomy" id="4558"/>
    <lineage>
        <taxon>Eukaryota</taxon>
        <taxon>Viridiplantae</taxon>
        <taxon>Streptophyta</taxon>
        <taxon>Embryophyta</taxon>
        <taxon>Tracheophyta</taxon>
        <taxon>Spermatophyta</taxon>
        <taxon>Magnoliopsida</taxon>
        <taxon>Liliopsida</taxon>
        <taxon>Poales</taxon>
        <taxon>Poaceae</taxon>
        <taxon>PACMAD clade</taxon>
        <taxon>Panicoideae</taxon>
        <taxon>Andropogonodae</taxon>
        <taxon>Andropogoneae</taxon>
        <taxon>Sorghinae</taxon>
        <taxon>Sorghum</taxon>
    </lineage>
</organism>
<feature type="domain" description="Disease resistance protein At4g27190-like leucine-rich repeats" evidence="5">
    <location>
        <begin position="923"/>
        <end position="1049"/>
    </location>
</feature>
<dbReference type="SUPFAM" id="SSF52058">
    <property type="entry name" value="L domain-like"/>
    <property type="match status" value="2"/>
</dbReference>
<dbReference type="EMBL" id="CM027687">
    <property type="protein sequence ID" value="KAG0520469.1"/>
    <property type="molecule type" value="Genomic_DNA"/>
</dbReference>
<keyword evidence="2" id="KW-0677">Repeat</keyword>
<dbReference type="Gene3D" id="3.80.10.10">
    <property type="entry name" value="Ribonuclease Inhibitor"/>
    <property type="match status" value="2"/>
</dbReference>
<dbReference type="Pfam" id="PF00931">
    <property type="entry name" value="NB-ARC"/>
    <property type="match status" value="1"/>
</dbReference>
<evidence type="ECO:0008006" key="10">
    <source>
        <dbReference type="Google" id="ProtNLM"/>
    </source>
</evidence>
<evidence type="ECO:0000313" key="9">
    <source>
        <dbReference type="Proteomes" id="UP000807115"/>
    </source>
</evidence>
<dbReference type="SUPFAM" id="SSF52540">
    <property type="entry name" value="P-loop containing nucleoside triphosphate hydrolases"/>
    <property type="match status" value="1"/>
</dbReference>
<name>A0A921QE10_SORBI</name>
<evidence type="ECO:0000256" key="2">
    <source>
        <dbReference type="ARBA" id="ARBA00022737"/>
    </source>
</evidence>
<evidence type="ECO:0000256" key="3">
    <source>
        <dbReference type="ARBA" id="ARBA00022821"/>
    </source>
</evidence>
<dbReference type="InterPro" id="IPR056789">
    <property type="entry name" value="LRR_R13L1-DRL21"/>
</dbReference>
<evidence type="ECO:0000259" key="6">
    <source>
        <dbReference type="Pfam" id="PF23559"/>
    </source>
</evidence>
<protein>
    <recommendedName>
        <fullName evidence="10">NB-ARC domain-containing protein</fullName>
    </recommendedName>
</protein>
<evidence type="ECO:0000259" key="5">
    <source>
        <dbReference type="Pfam" id="PF23247"/>
    </source>
</evidence>
<dbReference type="PRINTS" id="PR00364">
    <property type="entry name" value="DISEASERSIST"/>
</dbReference>
<dbReference type="GO" id="GO:0043531">
    <property type="term" value="F:ADP binding"/>
    <property type="evidence" value="ECO:0007669"/>
    <property type="project" value="InterPro"/>
</dbReference>
<dbReference type="InterPro" id="IPR002182">
    <property type="entry name" value="NB-ARC"/>
</dbReference>
<dbReference type="Pfam" id="PF23559">
    <property type="entry name" value="WHD_DRP"/>
    <property type="match status" value="1"/>
</dbReference>
<feature type="domain" description="NB-ARC" evidence="4">
    <location>
        <begin position="222"/>
        <end position="379"/>
    </location>
</feature>
<evidence type="ECO:0000313" key="8">
    <source>
        <dbReference type="EMBL" id="KAG0520469.1"/>
    </source>
</evidence>
<feature type="domain" description="Disease resistance protein winged helix" evidence="6">
    <location>
        <begin position="465"/>
        <end position="526"/>
    </location>
</feature>
<dbReference type="PANTHER" id="PTHR36766">
    <property type="entry name" value="PLANT BROAD-SPECTRUM MILDEW RESISTANCE PROTEIN RPW8"/>
    <property type="match status" value="1"/>
</dbReference>
<keyword evidence="3" id="KW-0611">Plant defense</keyword>
<evidence type="ECO:0000259" key="4">
    <source>
        <dbReference type="Pfam" id="PF00931"/>
    </source>
</evidence>
<accession>A0A921QE10</accession>
<dbReference type="Pfam" id="PF23247">
    <property type="entry name" value="LRR_RPS2"/>
    <property type="match status" value="1"/>
</dbReference>
<keyword evidence="1" id="KW-0433">Leucine-rich repeat</keyword>
<dbReference type="PANTHER" id="PTHR36766:SF64">
    <property type="entry name" value="OS12G0206100 PROTEIN"/>
    <property type="match status" value="1"/>
</dbReference>
<dbReference type="InterPro" id="IPR057135">
    <property type="entry name" value="At4g27190-like_LRR"/>
</dbReference>
<comment type="caution">
    <text evidence="8">The sequence shown here is derived from an EMBL/GenBank/DDBJ whole genome shotgun (WGS) entry which is preliminary data.</text>
</comment>
<evidence type="ECO:0000256" key="1">
    <source>
        <dbReference type="ARBA" id="ARBA00022614"/>
    </source>
</evidence>
<reference evidence="8" key="1">
    <citation type="journal article" date="2019" name="BMC Genomics">
        <title>A new reference genome for Sorghum bicolor reveals high levels of sequence similarity between sweet and grain genotypes: implications for the genetics of sugar metabolism.</title>
        <authorList>
            <person name="Cooper E.A."/>
            <person name="Brenton Z.W."/>
            <person name="Flinn B.S."/>
            <person name="Jenkins J."/>
            <person name="Shu S."/>
            <person name="Flowers D."/>
            <person name="Luo F."/>
            <person name="Wang Y."/>
            <person name="Xia P."/>
            <person name="Barry K."/>
            <person name="Daum C."/>
            <person name="Lipzen A."/>
            <person name="Yoshinaga Y."/>
            <person name="Schmutz J."/>
            <person name="Saski C."/>
            <person name="Vermerris W."/>
            <person name="Kresovich S."/>
        </authorList>
    </citation>
    <scope>NUCLEOTIDE SEQUENCE</scope>
</reference>
<dbReference type="Gene3D" id="1.10.8.430">
    <property type="entry name" value="Helical domain of apoptotic protease-activating factors"/>
    <property type="match status" value="1"/>
</dbReference>
<dbReference type="Pfam" id="PF25019">
    <property type="entry name" value="LRR_R13L1-DRL21"/>
    <property type="match status" value="1"/>
</dbReference>
<dbReference type="InterPro" id="IPR036388">
    <property type="entry name" value="WH-like_DNA-bd_sf"/>
</dbReference>
<gene>
    <name evidence="8" type="ORF">BDA96_08G076800</name>
</gene>
<dbReference type="Gene3D" id="3.40.50.300">
    <property type="entry name" value="P-loop containing nucleotide triphosphate hydrolases"/>
    <property type="match status" value="1"/>
</dbReference>
<reference evidence="8" key="2">
    <citation type="submission" date="2020-10" db="EMBL/GenBank/DDBJ databases">
        <authorList>
            <person name="Cooper E.A."/>
            <person name="Brenton Z.W."/>
            <person name="Flinn B.S."/>
            <person name="Jenkins J."/>
            <person name="Shu S."/>
            <person name="Flowers D."/>
            <person name="Luo F."/>
            <person name="Wang Y."/>
            <person name="Xia P."/>
            <person name="Barry K."/>
            <person name="Daum C."/>
            <person name="Lipzen A."/>
            <person name="Yoshinaga Y."/>
            <person name="Schmutz J."/>
            <person name="Saski C."/>
            <person name="Vermerris W."/>
            <person name="Kresovich S."/>
        </authorList>
    </citation>
    <scope>NUCLEOTIDE SEQUENCE</scope>
</reference>
<dbReference type="Gene3D" id="1.10.10.10">
    <property type="entry name" value="Winged helix-like DNA-binding domain superfamily/Winged helix DNA-binding domain"/>
    <property type="match status" value="1"/>
</dbReference>
<dbReference type="InterPro" id="IPR027417">
    <property type="entry name" value="P-loop_NTPase"/>
</dbReference>
<dbReference type="Proteomes" id="UP000807115">
    <property type="component" value="Chromosome 8"/>
</dbReference>
<dbReference type="GO" id="GO:0006952">
    <property type="term" value="P:defense response"/>
    <property type="evidence" value="ECO:0007669"/>
    <property type="project" value="UniProtKB-KW"/>
</dbReference>